<keyword evidence="2" id="KW-1185">Reference proteome</keyword>
<accession>A0ABP7NVJ6</accession>
<organism evidence="1 2">
    <name type="scientific">Allohahella marinimesophila</name>
    <dbReference type="NCBI Taxonomy" id="1054972"/>
    <lineage>
        <taxon>Bacteria</taxon>
        <taxon>Pseudomonadati</taxon>
        <taxon>Pseudomonadota</taxon>
        <taxon>Gammaproteobacteria</taxon>
        <taxon>Oceanospirillales</taxon>
        <taxon>Hahellaceae</taxon>
        <taxon>Allohahella</taxon>
    </lineage>
</organism>
<dbReference type="EMBL" id="BAABBO010000007">
    <property type="protein sequence ID" value="GAA3954962.1"/>
    <property type="molecule type" value="Genomic_DNA"/>
</dbReference>
<protein>
    <submittedName>
        <fullName evidence="1">Uncharacterized protein</fullName>
    </submittedName>
</protein>
<gene>
    <name evidence="1" type="ORF">GCM10022278_11970</name>
</gene>
<evidence type="ECO:0000313" key="1">
    <source>
        <dbReference type="EMBL" id="GAA3954962.1"/>
    </source>
</evidence>
<dbReference type="Proteomes" id="UP001501337">
    <property type="component" value="Unassembled WGS sequence"/>
</dbReference>
<name>A0ABP7NVJ6_9GAMM</name>
<proteinExistence type="predicted"/>
<evidence type="ECO:0000313" key="2">
    <source>
        <dbReference type="Proteomes" id="UP001501337"/>
    </source>
</evidence>
<sequence length="73" mass="8014">MDDLGGGMHTGISSTGAAERDFVSRDPAQRLLQGTLYRVMIRLLRLPAVIEAALIGNDKRDATSRKRLIAETF</sequence>
<comment type="caution">
    <text evidence="1">The sequence shown here is derived from an EMBL/GenBank/DDBJ whole genome shotgun (WGS) entry which is preliminary data.</text>
</comment>
<reference evidence="2" key="1">
    <citation type="journal article" date="2019" name="Int. J. Syst. Evol. Microbiol.">
        <title>The Global Catalogue of Microorganisms (GCM) 10K type strain sequencing project: providing services to taxonomists for standard genome sequencing and annotation.</title>
        <authorList>
            <consortium name="The Broad Institute Genomics Platform"/>
            <consortium name="The Broad Institute Genome Sequencing Center for Infectious Disease"/>
            <person name="Wu L."/>
            <person name="Ma J."/>
        </authorList>
    </citation>
    <scope>NUCLEOTIDE SEQUENCE [LARGE SCALE GENOMIC DNA]</scope>
    <source>
        <strain evidence="2">JCM 17555</strain>
    </source>
</reference>